<sequence>MARGGFGGFPGGGGRNNMMKQIEKLQKQMEEMQEDLANQEITESSGGGAVEATVNGNKELIKIKLDKEAVDPDDVEMLEDLIVAAVNSAMKSAEEKMSSKMGKLTGGLNIPGL</sequence>
<evidence type="ECO:0000256" key="3">
    <source>
        <dbReference type="SAM" id="Coils"/>
    </source>
</evidence>
<gene>
    <name evidence="4" type="ORF">ABID14_000945</name>
</gene>
<protein>
    <recommendedName>
        <fullName evidence="2">Nucleoid-associated protein ABID14_000945</fullName>
    </recommendedName>
</protein>
<comment type="subunit">
    <text evidence="2">Homodimer.</text>
</comment>
<feature type="coiled-coil region" evidence="3">
    <location>
        <begin position="15"/>
        <end position="42"/>
    </location>
</feature>
<evidence type="ECO:0000256" key="1">
    <source>
        <dbReference type="ARBA" id="ARBA00023125"/>
    </source>
</evidence>
<accession>A0ABV2J978</accession>
<dbReference type="Proteomes" id="UP001549162">
    <property type="component" value="Unassembled WGS sequence"/>
</dbReference>
<dbReference type="NCBIfam" id="TIGR00103">
    <property type="entry name" value="DNA_YbaB_EbfC"/>
    <property type="match status" value="1"/>
</dbReference>
<dbReference type="SUPFAM" id="SSF82607">
    <property type="entry name" value="YbaB-like"/>
    <property type="match status" value="1"/>
</dbReference>
<name>A0ABV2J978_9FIRM</name>
<proteinExistence type="inferred from homology"/>
<keyword evidence="5" id="KW-1185">Reference proteome</keyword>
<dbReference type="InterPro" id="IPR036894">
    <property type="entry name" value="YbaB-like_sf"/>
</dbReference>
<evidence type="ECO:0000313" key="4">
    <source>
        <dbReference type="EMBL" id="MET3617316.1"/>
    </source>
</evidence>
<reference evidence="4 5" key="1">
    <citation type="submission" date="2024-06" db="EMBL/GenBank/DDBJ databases">
        <title>Genomic Encyclopedia of Type Strains, Phase IV (KMG-IV): sequencing the most valuable type-strain genomes for metagenomic binning, comparative biology and taxonomic classification.</title>
        <authorList>
            <person name="Goeker M."/>
        </authorList>
    </citation>
    <scope>NUCLEOTIDE SEQUENCE [LARGE SCALE GENOMIC DNA]</scope>
    <source>
        <strain evidence="4 5">DSM 21460</strain>
    </source>
</reference>
<dbReference type="RefSeq" id="WP_354367651.1">
    <property type="nucleotide sequence ID" value="NZ_JBEPMA010000004.1"/>
</dbReference>
<comment type="subcellular location">
    <subcellularLocation>
        <location evidence="2">Cytoplasm</location>
        <location evidence="2">Nucleoid</location>
    </subcellularLocation>
</comment>
<comment type="function">
    <text evidence="2">Binds to DNA and alters its conformation. May be involved in regulation of gene expression, nucleoid organization and DNA protection.</text>
</comment>
<dbReference type="Pfam" id="PF02575">
    <property type="entry name" value="YbaB_DNA_bd"/>
    <property type="match status" value="1"/>
</dbReference>
<keyword evidence="1 2" id="KW-0238">DNA-binding</keyword>
<evidence type="ECO:0000313" key="5">
    <source>
        <dbReference type="Proteomes" id="UP001549162"/>
    </source>
</evidence>
<evidence type="ECO:0000256" key="2">
    <source>
        <dbReference type="HAMAP-Rule" id="MF_00274"/>
    </source>
</evidence>
<dbReference type="PANTHER" id="PTHR33449:SF1">
    <property type="entry name" value="NUCLEOID-ASSOCIATED PROTEIN YBAB"/>
    <property type="match status" value="1"/>
</dbReference>
<dbReference type="PIRSF" id="PIRSF004555">
    <property type="entry name" value="UCP004555"/>
    <property type="match status" value="1"/>
</dbReference>
<dbReference type="PANTHER" id="PTHR33449">
    <property type="entry name" value="NUCLEOID-ASSOCIATED PROTEIN YBAB"/>
    <property type="match status" value="1"/>
</dbReference>
<comment type="similarity">
    <text evidence="2">Belongs to the YbaB/EbfC family.</text>
</comment>
<keyword evidence="2" id="KW-0963">Cytoplasm</keyword>
<dbReference type="HAMAP" id="MF_00274">
    <property type="entry name" value="DNA_YbaB_EbfC"/>
    <property type="match status" value="1"/>
</dbReference>
<comment type="caution">
    <text evidence="4">The sequence shown here is derived from an EMBL/GenBank/DDBJ whole genome shotgun (WGS) entry which is preliminary data.</text>
</comment>
<dbReference type="EMBL" id="JBEPMA010000004">
    <property type="protein sequence ID" value="MET3617316.1"/>
    <property type="molecule type" value="Genomic_DNA"/>
</dbReference>
<organism evidence="4 5">
    <name type="scientific">Peptoniphilus olsenii</name>
    <dbReference type="NCBI Taxonomy" id="411570"/>
    <lineage>
        <taxon>Bacteria</taxon>
        <taxon>Bacillati</taxon>
        <taxon>Bacillota</taxon>
        <taxon>Tissierellia</taxon>
        <taxon>Tissierellales</taxon>
        <taxon>Peptoniphilaceae</taxon>
        <taxon>Peptoniphilus</taxon>
    </lineage>
</organism>
<dbReference type="Gene3D" id="3.30.1310.10">
    <property type="entry name" value="Nucleoid-associated protein YbaB-like domain"/>
    <property type="match status" value="1"/>
</dbReference>
<dbReference type="GO" id="GO:0003677">
    <property type="term" value="F:DNA binding"/>
    <property type="evidence" value="ECO:0007669"/>
    <property type="project" value="UniProtKB-KW"/>
</dbReference>
<keyword evidence="3" id="KW-0175">Coiled coil</keyword>
<dbReference type="InterPro" id="IPR004401">
    <property type="entry name" value="YbaB/EbfC"/>
</dbReference>